<evidence type="ECO:0000313" key="2">
    <source>
        <dbReference type="Proteomes" id="UP000308600"/>
    </source>
</evidence>
<keyword evidence="2" id="KW-1185">Reference proteome</keyword>
<accession>A0ACD2ZXW8</accession>
<feature type="non-terminal residue" evidence="1">
    <location>
        <position position="1"/>
    </location>
</feature>
<dbReference type="EMBL" id="ML209505">
    <property type="protein sequence ID" value="TFK58255.1"/>
    <property type="molecule type" value="Genomic_DNA"/>
</dbReference>
<organism evidence="1 2">
    <name type="scientific">Pluteus cervinus</name>
    <dbReference type="NCBI Taxonomy" id="181527"/>
    <lineage>
        <taxon>Eukaryota</taxon>
        <taxon>Fungi</taxon>
        <taxon>Dikarya</taxon>
        <taxon>Basidiomycota</taxon>
        <taxon>Agaricomycotina</taxon>
        <taxon>Agaricomycetes</taxon>
        <taxon>Agaricomycetidae</taxon>
        <taxon>Agaricales</taxon>
        <taxon>Pluteineae</taxon>
        <taxon>Pluteaceae</taxon>
        <taxon>Pluteus</taxon>
    </lineage>
</organism>
<gene>
    <name evidence="1" type="ORF">BDN72DRAFT_782338</name>
</gene>
<reference evidence="1 2" key="1">
    <citation type="journal article" date="2019" name="Nat. Ecol. Evol.">
        <title>Megaphylogeny resolves global patterns of mushroom evolution.</title>
        <authorList>
            <person name="Varga T."/>
            <person name="Krizsan K."/>
            <person name="Foldi C."/>
            <person name="Dima B."/>
            <person name="Sanchez-Garcia M."/>
            <person name="Sanchez-Ramirez S."/>
            <person name="Szollosi G.J."/>
            <person name="Szarkandi J.G."/>
            <person name="Papp V."/>
            <person name="Albert L."/>
            <person name="Andreopoulos W."/>
            <person name="Angelini C."/>
            <person name="Antonin V."/>
            <person name="Barry K.W."/>
            <person name="Bougher N.L."/>
            <person name="Buchanan P."/>
            <person name="Buyck B."/>
            <person name="Bense V."/>
            <person name="Catcheside P."/>
            <person name="Chovatia M."/>
            <person name="Cooper J."/>
            <person name="Damon W."/>
            <person name="Desjardin D."/>
            <person name="Finy P."/>
            <person name="Geml J."/>
            <person name="Haridas S."/>
            <person name="Hughes K."/>
            <person name="Justo A."/>
            <person name="Karasinski D."/>
            <person name="Kautmanova I."/>
            <person name="Kiss B."/>
            <person name="Kocsube S."/>
            <person name="Kotiranta H."/>
            <person name="LaButti K.M."/>
            <person name="Lechner B.E."/>
            <person name="Liimatainen K."/>
            <person name="Lipzen A."/>
            <person name="Lukacs Z."/>
            <person name="Mihaltcheva S."/>
            <person name="Morgado L.N."/>
            <person name="Niskanen T."/>
            <person name="Noordeloos M.E."/>
            <person name="Ohm R.A."/>
            <person name="Ortiz-Santana B."/>
            <person name="Ovrebo C."/>
            <person name="Racz N."/>
            <person name="Riley R."/>
            <person name="Savchenko A."/>
            <person name="Shiryaev A."/>
            <person name="Soop K."/>
            <person name="Spirin V."/>
            <person name="Szebenyi C."/>
            <person name="Tomsovsky M."/>
            <person name="Tulloss R.E."/>
            <person name="Uehling J."/>
            <person name="Grigoriev I.V."/>
            <person name="Vagvolgyi C."/>
            <person name="Papp T."/>
            <person name="Martin F.M."/>
            <person name="Miettinen O."/>
            <person name="Hibbett D.S."/>
            <person name="Nagy L.G."/>
        </authorList>
    </citation>
    <scope>NUCLEOTIDE SEQUENCE [LARGE SCALE GENOMIC DNA]</scope>
    <source>
        <strain evidence="1 2">NL-1719</strain>
    </source>
</reference>
<evidence type="ECO:0000313" key="1">
    <source>
        <dbReference type="EMBL" id="TFK58255.1"/>
    </source>
</evidence>
<proteinExistence type="predicted"/>
<name>A0ACD2ZXW8_9AGAR</name>
<keyword evidence="1" id="KW-0346">Stress response</keyword>
<sequence length="127" mass="13731">NQPTILIQVSEGECSLTKDSNLLGQFELTDIPPTPRGVPQIEVTFEVGANGIMKVSAADKGTGKAESITLKNEKGRVRQEEIDCMVTEAEDSTQRKRIEALNSLSTFVYGLSTQLSNMEGPGSNKES</sequence>
<protein>
    <submittedName>
        <fullName evidence="1">Heat shock protein 70</fullName>
    </submittedName>
</protein>
<dbReference type="Proteomes" id="UP000308600">
    <property type="component" value="Unassembled WGS sequence"/>
</dbReference>